<feature type="region of interest" description="Disordered" evidence="1">
    <location>
        <begin position="1"/>
        <end position="39"/>
    </location>
</feature>
<feature type="region of interest" description="Disordered" evidence="1">
    <location>
        <begin position="228"/>
        <end position="248"/>
    </location>
</feature>
<dbReference type="Proteomes" id="UP000719412">
    <property type="component" value="Unassembled WGS sequence"/>
</dbReference>
<feature type="region of interest" description="Disordered" evidence="1">
    <location>
        <begin position="279"/>
        <end position="305"/>
    </location>
</feature>
<accession>A0A8J6LHC0</accession>
<feature type="compositionally biased region" description="Basic and acidic residues" evidence="1">
    <location>
        <begin position="294"/>
        <end position="305"/>
    </location>
</feature>
<organism evidence="2 3">
    <name type="scientific">Tenebrio molitor</name>
    <name type="common">Yellow mealworm beetle</name>
    <dbReference type="NCBI Taxonomy" id="7067"/>
    <lineage>
        <taxon>Eukaryota</taxon>
        <taxon>Metazoa</taxon>
        <taxon>Ecdysozoa</taxon>
        <taxon>Arthropoda</taxon>
        <taxon>Hexapoda</taxon>
        <taxon>Insecta</taxon>
        <taxon>Pterygota</taxon>
        <taxon>Neoptera</taxon>
        <taxon>Endopterygota</taxon>
        <taxon>Coleoptera</taxon>
        <taxon>Polyphaga</taxon>
        <taxon>Cucujiformia</taxon>
        <taxon>Tenebrionidae</taxon>
        <taxon>Tenebrio</taxon>
    </lineage>
</organism>
<sequence length="305" mass="33046">MMTDKAANARAPARLSGRRRGRRRPDSRNKRGGRGMEAAAARERPVRWCASDIITSGVGEGISDNHSLLRGLFERNTGNGCSEVWTLRPNNKRDCATGMRVGAGGGQTTRWTGSVRRSSWVVVVAACAVCGVLNRRRRHYICPAAGGARPVVRVLLERRTAAPRPGTLLHLRITNNTLGRRGRPRRADALPRCPAEDVSGTIEKIERTLNKTLKTTLITLVGGTPRADVSTAGRGRRGASHGTAGKRGIEIAQPPCSAIIASGLKIIIIIRDKKKQQYNINNNNNNTGRGGAGEQRDRREGETCV</sequence>
<keyword evidence="3" id="KW-1185">Reference proteome</keyword>
<name>A0A8J6LHC0_TENMO</name>
<comment type="caution">
    <text evidence="2">The sequence shown here is derived from an EMBL/GenBank/DDBJ whole genome shotgun (WGS) entry which is preliminary data.</text>
</comment>
<reference evidence="2" key="2">
    <citation type="submission" date="2021-08" db="EMBL/GenBank/DDBJ databases">
        <authorList>
            <person name="Eriksson T."/>
        </authorList>
    </citation>
    <scope>NUCLEOTIDE SEQUENCE</scope>
    <source>
        <strain evidence="2">Stoneville</strain>
        <tissue evidence="2">Whole head</tissue>
    </source>
</reference>
<reference evidence="2" key="1">
    <citation type="journal article" date="2020" name="J Insects Food Feed">
        <title>The yellow mealworm (Tenebrio molitor) genome: a resource for the emerging insects as food and feed industry.</title>
        <authorList>
            <person name="Eriksson T."/>
            <person name="Andere A."/>
            <person name="Kelstrup H."/>
            <person name="Emery V."/>
            <person name="Picard C."/>
        </authorList>
    </citation>
    <scope>NUCLEOTIDE SEQUENCE</scope>
    <source>
        <strain evidence="2">Stoneville</strain>
        <tissue evidence="2">Whole head</tissue>
    </source>
</reference>
<evidence type="ECO:0000313" key="3">
    <source>
        <dbReference type="Proteomes" id="UP000719412"/>
    </source>
</evidence>
<evidence type="ECO:0000313" key="2">
    <source>
        <dbReference type="EMBL" id="KAH0813411.1"/>
    </source>
</evidence>
<dbReference type="EMBL" id="JABDTM020025295">
    <property type="protein sequence ID" value="KAH0813411.1"/>
    <property type="molecule type" value="Genomic_DNA"/>
</dbReference>
<proteinExistence type="predicted"/>
<dbReference type="AlphaFoldDB" id="A0A8J6LHC0"/>
<gene>
    <name evidence="2" type="ORF">GEV33_009379</name>
</gene>
<protein>
    <submittedName>
        <fullName evidence="2">Uncharacterized protein</fullName>
    </submittedName>
</protein>
<evidence type="ECO:0000256" key="1">
    <source>
        <dbReference type="SAM" id="MobiDB-lite"/>
    </source>
</evidence>